<proteinExistence type="predicted"/>
<gene>
    <name evidence="2" type="ORF">ERS852557_01933</name>
</gene>
<dbReference type="Proteomes" id="UP000095541">
    <property type="component" value="Unassembled WGS sequence"/>
</dbReference>
<keyword evidence="1" id="KW-1133">Transmembrane helix</keyword>
<feature type="transmembrane region" description="Helical" evidence="1">
    <location>
        <begin position="209"/>
        <end position="230"/>
    </location>
</feature>
<accession>A0A174RJT1</accession>
<keyword evidence="1 2" id="KW-0812">Transmembrane</keyword>
<dbReference type="SUPFAM" id="SSF46894">
    <property type="entry name" value="C-terminal effector domain of the bipartite response regulators"/>
    <property type="match status" value="1"/>
</dbReference>
<dbReference type="AlphaFoldDB" id="A0A174RJT1"/>
<dbReference type="Gene3D" id="1.10.10.10">
    <property type="entry name" value="Winged helix-like DNA-binding domain superfamily/Winged helix DNA-binding domain"/>
    <property type="match status" value="1"/>
</dbReference>
<dbReference type="GO" id="GO:0006355">
    <property type="term" value="P:regulation of DNA-templated transcription"/>
    <property type="evidence" value="ECO:0007669"/>
    <property type="project" value="InterPro"/>
</dbReference>
<name>A0A174RJT1_BACT4</name>
<feature type="transmembrane region" description="Helical" evidence="1">
    <location>
        <begin position="17"/>
        <end position="37"/>
    </location>
</feature>
<evidence type="ECO:0000313" key="3">
    <source>
        <dbReference type="Proteomes" id="UP000095541"/>
    </source>
</evidence>
<keyword evidence="1" id="KW-0472">Membrane</keyword>
<dbReference type="InterPro" id="IPR036388">
    <property type="entry name" value="WH-like_DNA-bd_sf"/>
</dbReference>
<sequence>MTDTSKIKHTETYRYKLLFVIVCILGGICFSVCKYTYEIKLIGLKVEAKNAFLKAVEYELEDRYVEGNFLYYSHAAKSAHHLPDSVSWKDEKGRRYAYRMDPERNRLNVESEVEMRLIHSINIFRNPLQPDSFNAIWRGCLQESGISIPSALCISVTGLDGKVQSQNTFQSEWCSSSNKILTVYIGYASEIEVIGYLHYSIWSIMRFELISYLLLYVAGVGCMYKIFLAVRSRLMKTLREEIIKLPMLAQKKNVTSKRTYVLGENIIFYAEQHIIEKEGIKKAIWAQSSHLLELFLNKKDYILEYDVILENLWPDKTGTTERMHKTITRLRQVFREIGIEVVVKRNTNSYQLIL</sequence>
<dbReference type="EMBL" id="CZBI01000002">
    <property type="protein sequence ID" value="CUP85742.1"/>
    <property type="molecule type" value="Genomic_DNA"/>
</dbReference>
<evidence type="ECO:0000256" key="1">
    <source>
        <dbReference type="SAM" id="Phobius"/>
    </source>
</evidence>
<dbReference type="InterPro" id="IPR016032">
    <property type="entry name" value="Sig_transdc_resp-reg_C-effctor"/>
</dbReference>
<reference evidence="2 3" key="1">
    <citation type="submission" date="2015-09" db="EMBL/GenBank/DDBJ databases">
        <authorList>
            <consortium name="Pathogen Informatics"/>
        </authorList>
    </citation>
    <scope>NUCLEOTIDE SEQUENCE [LARGE SCALE GENOMIC DNA]</scope>
    <source>
        <strain evidence="2 3">2789STDY5834945</strain>
    </source>
</reference>
<evidence type="ECO:0000313" key="2">
    <source>
        <dbReference type="EMBL" id="CUP85742.1"/>
    </source>
</evidence>
<dbReference type="RefSeq" id="WP_055218242.1">
    <property type="nucleotide sequence ID" value="NZ_CZBI01000002.1"/>
</dbReference>
<dbReference type="GO" id="GO:0003677">
    <property type="term" value="F:DNA binding"/>
    <property type="evidence" value="ECO:0007669"/>
    <property type="project" value="InterPro"/>
</dbReference>
<organism evidence="2 3">
    <name type="scientific">Bacteroides thetaiotaomicron</name>
    <dbReference type="NCBI Taxonomy" id="818"/>
    <lineage>
        <taxon>Bacteria</taxon>
        <taxon>Pseudomonadati</taxon>
        <taxon>Bacteroidota</taxon>
        <taxon>Bacteroidia</taxon>
        <taxon>Bacteroidales</taxon>
        <taxon>Bacteroidaceae</taxon>
        <taxon>Bacteroides</taxon>
    </lineage>
</organism>
<protein>
    <submittedName>
        <fullName evidence="2">Putative transmembrane protein</fullName>
    </submittedName>
</protein>